<comment type="caution">
    <text evidence="3">The sequence shown here is derived from an EMBL/GenBank/DDBJ whole genome shotgun (WGS) entry which is preliminary data.</text>
</comment>
<dbReference type="EMBL" id="JALKII010000007">
    <property type="protein sequence ID" value="MCK0538179.1"/>
    <property type="molecule type" value="Genomic_DNA"/>
</dbReference>
<keyword evidence="1" id="KW-0175">Coiled coil</keyword>
<sequence length="340" mass="38117">MTTERKYQVFISSTYADLQEARQSLLLSLLGMGMIPTGMELHSGGADSQWPAIQKVINECDYYLVLVGGRYGSLSPIGLSYTHREFVYAATKGKPMLALLHDSPDFLPPEQREPTREGEVRFNDFRQLLQNKCLTRFWHSPDDLGDVARKAMAQMVIKHPASGWVRAGEAAEAMTRLEVQRLTQRVAELEREKEELVAGYRPPLETLARGADTVALRYRCDIYIKGDCKAGAAQTQMSWDAIIGCLAPQMLQEVSEAEMREALEEALASRALADVQQSMPKAHAVRNIALETESFNQVKVQLRALGLIRKCPRPPGQNTVSWQLTPLGDQTMTQLLVRKR</sequence>
<dbReference type="Pfam" id="PF13271">
    <property type="entry name" value="DUF4062"/>
    <property type="match status" value="1"/>
</dbReference>
<evidence type="ECO:0000313" key="4">
    <source>
        <dbReference type="Proteomes" id="UP001165524"/>
    </source>
</evidence>
<evidence type="ECO:0000256" key="1">
    <source>
        <dbReference type="SAM" id="Coils"/>
    </source>
</evidence>
<name>A0ABT0E8L8_9GAMM</name>
<keyword evidence="4" id="KW-1185">Reference proteome</keyword>
<evidence type="ECO:0000259" key="2">
    <source>
        <dbReference type="Pfam" id="PF13271"/>
    </source>
</evidence>
<proteinExistence type="predicted"/>
<accession>A0ABT0E8L8</accession>
<feature type="coiled-coil region" evidence="1">
    <location>
        <begin position="172"/>
        <end position="199"/>
    </location>
</feature>
<reference evidence="3" key="1">
    <citation type="submission" date="2022-04" db="EMBL/GenBank/DDBJ databases">
        <title>Alcanivorax sp. CY1518 draft genome sequence.</title>
        <authorList>
            <person name="Zhao G."/>
            <person name="An M."/>
        </authorList>
    </citation>
    <scope>NUCLEOTIDE SEQUENCE</scope>
    <source>
        <strain evidence="3">CY1518</strain>
    </source>
</reference>
<organism evidence="3 4">
    <name type="scientific">Alcanivorax quisquiliarum</name>
    <dbReference type="NCBI Taxonomy" id="2933565"/>
    <lineage>
        <taxon>Bacteria</taxon>
        <taxon>Pseudomonadati</taxon>
        <taxon>Pseudomonadota</taxon>
        <taxon>Gammaproteobacteria</taxon>
        <taxon>Oceanospirillales</taxon>
        <taxon>Alcanivoracaceae</taxon>
        <taxon>Alcanivorax</taxon>
    </lineage>
</organism>
<dbReference type="RefSeq" id="WP_246952559.1">
    <property type="nucleotide sequence ID" value="NZ_JALKII010000007.1"/>
</dbReference>
<feature type="domain" description="DUF4062" evidence="2">
    <location>
        <begin position="8"/>
        <end position="89"/>
    </location>
</feature>
<protein>
    <submittedName>
        <fullName evidence="3">DUF4062 domain-containing protein</fullName>
    </submittedName>
</protein>
<dbReference type="Proteomes" id="UP001165524">
    <property type="component" value="Unassembled WGS sequence"/>
</dbReference>
<evidence type="ECO:0000313" key="3">
    <source>
        <dbReference type="EMBL" id="MCK0538179.1"/>
    </source>
</evidence>
<gene>
    <name evidence="3" type="ORF">MU846_10705</name>
</gene>
<dbReference type="InterPro" id="IPR025139">
    <property type="entry name" value="DUF4062"/>
</dbReference>